<dbReference type="RefSeq" id="XP_062695945.1">
    <property type="nucleotide sequence ID" value="XM_062841973.1"/>
</dbReference>
<organism evidence="1 2">
    <name type="scientific">Neurospora hispaniola</name>
    <dbReference type="NCBI Taxonomy" id="588809"/>
    <lineage>
        <taxon>Eukaryota</taxon>
        <taxon>Fungi</taxon>
        <taxon>Dikarya</taxon>
        <taxon>Ascomycota</taxon>
        <taxon>Pezizomycotina</taxon>
        <taxon>Sordariomycetes</taxon>
        <taxon>Sordariomycetidae</taxon>
        <taxon>Sordariales</taxon>
        <taxon>Sordariaceae</taxon>
        <taxon>Neurospora</taxon>
    </lineage>
</organism>
<evidence type="ECO:0000313" key="2">
    <source>
        <dbReference type="Proteomes" id="UP001285908"/>
    </source>
</evidence>
<keyword evidence="2" id="KW-1185">Reference proteome</keyword>
<dbReference type="AlphaFoldDB" id="A0AAJ0IDB6"/>
<evidence type="ECO:0000313" key="1">
    <source>
        <dbReference type="EMBL" id="KAK3497681.1"/>
    </source>
</evidence>
<dbReference type="EMBL" id="JAULSX010000002">
    <property type="protein sequence ID" value="KAK3497681.1"/>
    <property type="molecule type" value="Genomic_DNA"/>
</dbReference>
<name>A0AAJ0IDB6_9PEZI</name>
<accession>A0AAJ0IDB6</accession>
<dbReference type="Proteomes" id="UP001285908">
    <property type="component" value="Unassembled WGS sequence"/>
</dbReference>
<sequence>MCNRRVTGLANLVFLTPPSAQLLLEIGAKHNKAMRHVVQHIVQPSRLQQSSDVMMGIFPFDGSSTWLSFRSKHWKCSPGNHDGKSVVFSELASLSGGS</sequence>
<dbReference type="GeneID" id="87879595"/>
<reference evidence="1 2" key="1">
    <citation type="journal article" date="2023" name="Mol. Phylogenet. Evol.">
        <title>Genome-scale phylogeny and comparative genomics of the fungal order Sordariales.</title>
        <authorList>
            <person name="Hensen N."/>
            <person name="Bonometti L."/>
            <person name="Westerberg I."/>
            <person name="Brannstrom I.O."/>
            <person name="Guillou S."/>
            <person name="Cros-Aarteil S."/>
            <person name="Calhoun S."/>
            <person name="Haridas S."/>
            <person name="Kuo A."/>
            <person name="Mondo S."/>
            <person name="Pangilinan J."/>
            <person name="Riley R."/>
            <person name="LaButti K."/>
            <person name="Andreopoulos B."/>
            <person name="Lipzen A."/>
            <person name="Chen C."/>
            <person name="Yan M."/>
            <person name="Daum C."/>
            <person name="Ng V."/>
            <person name="Clum A."/>
            <person name="Steindorff A."/>
            <person name="Ohm R.A."/>
            <person name="Martin F."/>
            <person name="Silar P."/>
            <person name="Natvig D.O."/>
            <person name="Lalanne C."/>
            <person name="Gautier V."/>
            <person name="Ament-Velasquez S.L."/>
            <person name="Kruys A."/>
            <person name="Hutchinson M.I."/>
            <person name="Powell A.J."/>
            <person name="Barry K."/>
            <person name="Miller A.N."/>
            <person name="Grigoriev I.V."/>
            <person name="Debuchy R."/>
            <person name="Gladieux P."/>
            <person name="Hiltunen Thoren M."/>
            <person name="Johannesson H."/>
        </authorList>
    </citation>
    <scope>NUCLEOTIDE SEQUENCE [LARGE SCALE GENOMIC DNA]</scope>
    <source>
        <strain evidence="1 2">FGSC 10403</strain>
    </source>
</reference>
<proteinExistence type="predicted"/>
<comment type="caution">
    <text evidence="1">The sequence shown here is derived from an EMBL/GenBank/DDBJ whole genome shotgun (WGS) entry which is preliminary data.</text>
</comment>
<protein>
    <submittedName>
        <fullName evidence="1">Uncharacterized protein</fullName>
    </submittedName>
</protein>
<gene>
    <name evidence="1" type="ORF">B0T23DRAFT_90520</name>
</gene>